<evidence type="ECO:0000256" key="1">
    <source>
        <dbReference type="SAM" id="MobiDB-lite"/>
    </source>
</evidence>
<feature type="compositionally biased region" description="Basic and acidic residues" evidence="1">
    <location>
        <begin position="34"/>
        <end position="53"/>
    </location>
</feature>
<dbReference type="EMBL" id="BMQJ01000004">
    <property type="protein sequence ID" value="GGP90073.1"/>
    <property type="molecule type" value="Genomic_DNA"/>
</dbReference>
<gene>
    <name evidence="2" type="ORF">GCM10010140_19690</name>
</gene>
<reference evidence="3" key="1">
    <citation type="journal article" date="2019" name="Int. J. Syst. Evol. Microbiol.">
        <title>The Global Catalogue of Microorganisms (GCM) 10K type strain sequencing project: providing services to taxonomists for standard genome sequencing and annotation.</title>
        <authorList>
            <consortium name="The Broad Institute Genomics Platform"/>
            <consortium name="The Broad Institute Genome Sequencing Center for Infectious Disease"/>
            <person name="Wu L."/>
            <person name="Ma J."/>
        </authorList>
    </citation>
    <scope>NUCLEOTIDE SEQUENCE [LARGE SCALE GENOMIC DNA]</scope>
    <source>
        <strain evidence="3">JCM 3115</strain>
    </source>
</reference>
<comment type="caution">
    <text evidence="2">The sequence shown here is derived from an EMBL/GenBank/DDBJ whole genome shotgun (WGS) entry which is preliminary data.</text>
</comment>
<dbReference type="RefSeq" id="WP_189246167.1">
    <property type="nucleotide sequence ID" value="NZ_BMQJ01000004.1"/>
</dbReference>
<feature type="region of interest" description="Disordered" evidence="1">
    <location>
        <begin position="34"/>
        <end position="64"/>
    </location>
</feature>
<protein>
    <submittedName>
        <fullName evidence="2">Uncharacterized protein</fullName>
    </submittedName>
</protein>
<proteinExistence type="predicted"/>
<name>A0ABQ2QR16_9ACTN</name>
<evidence type="ECO:0000313" key="2">
    <source>
        <dbReference type="EMBL" id="GGP90073.1"/>
    </source>
</evidence>
<sequence length="64" mass="7082">MRWRAPNRVTAYASRPVSGTEEVARLVAARYAELRRNTSRRGDGMSPERRADGPGDVTPLRSPG</sequence>
<evidence type="ECO:0000313" key="3">
    <source>
        <dbReference type="Proteomes" id="UP000611554"/>
    </source>
</evidence>
<organism evidence="2 3">
    <name type="scientific">Streptosporangium pseudovulgare</name>
    <dbReference type="NCBI Taxonomy" id="35765"/>
    <lineage>
        <taxon>Bacteria</taxon>
        <taxon>Bacillati</taxon>
        <taxon>Actinomycetota</taxon>
        <taxon>Actinomycetes</taxon>
        <taxon>Streptosporangiales</taxon>
        <taxon>Streptosporangiaceae</taxon>
        <taxon>Streptosporangium</taxon>
    </lineage>
</organism>
<dbReference type="Proteomes" id="UP000611554">
    <property type="component" value="Unassembled WGS sequence"/>
</dbReference>
<accession>A0ABQ2QR16</accession>
<keyword evidence="3" id="KW-1185">Reference proteome</keyword>